<evidence type="ECO:0008006" key="4">
    <source>
        <dbReference type="Google" id="ProtNLM"/>
    </source>
</evidence>
<gene>
    <name evidence="2" type="ORF">SAMN05421795_10359</name>
</gene>
<dbReference type="OrthoDB" id="8480536at2"/>
<feature type="chain" id="PRO_5012501218" description="Lipoprotein" evidence="1">
    <location>
        <begin position="21"/>
        <end position="148"/>
    </location>
</feature>
<sequence>MKRSLALVLGAALVSACQTTQMPSTEPAASFVVSRVDIAPMAQQNLCRQLGGQAVQPGLTISHTKLEGVPIMVRMYDVISDGSRVEHRRVRVLSEADGTTEVSSGFLPPCNRTHGRTNSSYRFDIRAGRQKTTIRWGDYNSANGTISG</sequence>
<dbReference type="AlphaFoldDB" id="A0A1N7LHM3"/>
<dbReference type="PROSITE" id="PS51257">
    <property type="entry name" value="PROKAR_LIPOPROTEIN"/>
    <property type="match status" value="1"/>
</dbReference>
<dbReference type="Proteomes" id="UP000186098">
    <property type="component" value="Unassembled WGS sequence"/>
</dbReference>
<organism evidence="2 3">
    <name type="scientific">Phaeovulum vinaykumarii</name>
    <dbReference type="NCBI Taxonomy" id="407234"/>
    <lineage>
        <taxon>Bacteria</taxon>
        <taxon>Pseudomonadati</taxon>
        <taxon>Pseudomonadota</taxon>
        <taxon>Alphaproteobacteria</taxon>
        <taxon>Rhodobacterales</taxon>
        <taxon>Paracoccaceae</taxon>
        <taxon>Phaeovulum</taxon>
    </lineage>
</organism>
<name>A0A1N7LHM3_9RHOB</name>
<evidence type="ECO:0000313" key="3">
    <source>
        <dbReference type="Proteomes" id="UP000186098"/>
    </source>
</evidence>
<reference evidence="3" key="1">
    <citation type="submission" date="2017-01" db="EMBL/GenBank/DDBJ databases">
        <authorList>
            <person name="Varghese N."/>
            <person name="Submissions S."/>
        </authorList>
    </citation>
    <scope>NUCLEOTIDE SEQUENCE [LARGE SCALE GENOMIC DNA]</scope>
    <source>
        <strain evidence="3">DSM 18714</strain>
    </source>
</reference>
<feature type="signal peptide" evidence="1">
    <location>
        <begin position="1"/>
        <end position="20"/>
    </location>
</feature>
<keyword evidence="1" id="KW-0732">Signal</keyword>
<keyword evidence="3" id="KW-1185">Reference proteome</keyword>
<proteinExistence type="predicted"/>
<dbReference type="RefSeq" id="WP_143524426.1">
    <property type="nucleotide sequence ID" value="NZ_FTOM01000003.1"/>
</dbReference>
<accession>A0A1N7LHM3</accession>
<protein>
    <recommendedName>
        <fullName evidence="4">Lipoprotein</fullName>
    </recommendedName>
</protein>
<evidence type="ECO:0000256" key="1">
    <source>
        <dbReference type="SAM" id="SignalP"/>
    </source>
</evidence>
<evidence type="ECO:0000313" key="2">
    <source>
        <dbReference type="EMBL" id="SIS73335.1"/>
    </source>
</evidence>
<dbReference type="EMBL" id="FTOM01000003">
    <property type="protein sequence ID" value="SIS73335.1"/>
    <property type="molecule type" value="Genomic_DNA"/>
</dbReference>